<keyword evidence="2" id="KW-1185">Reference proteome</keyword>
<dbReference type="CDD" id="cd09272">
    <property type="entry name" value="RNase_HI_RT_Ty1"/>
    <property type="match status" value="1"/>
</dbReference>
<dbReference type="OrthoDB" id="3255262at2759"/>
<sequence length="112" mass="12364">MGIKYTKDNNQIADLIGWEDADYANSTITRKSTSGYVITLFGNTVSWSTKKQSIVAQSTTEAEFVAFNKCAKQVSWMSNLLNSIEIDICTPVLLNDNAGAVFIAKEAKLNYN</sequence>
<organism evidence="1 2">
    <name type="scientific">Austropuccinia psidii MF-1</name>
    <dbReference type="NCBI Taxonomy" id="1389203"/>
    <lineage>
        <taxon>Eukaryota</taxon>
        <taxon>Fungi</taxon>
        <taxon>Dikarya</taxon>
        <taxon>Basidiomycota</taxon>
        <taxon>Pucciniomycotina</taxon>
        <taxon>Pucciniomycetes</taxon>
        <taxon>Pucciniales</taxon>
        <taxon>Sphaerophragmiaceae</taxon>
        <taxon>Austropuccinia</taxon>
    </lineage>
</organism>
<dbReference type="PANTHER" id="PTHR11439">
    <property type="entry name" value="GAG-POL-RELATED RETROTRANSPOSON"/>
    <property type="match status" value="1"/>
</dbReference>
<accession>A0A9Q3EU22</accession>
<dbReference type="EMBL" id="AVOT02035219">
    <property type="protein sequence ID" value="MBW0529515.1"/>
    <property type="molecule type" value="Genomic_DNA"/>
</dbReference>
<protein>
    <recommendedName>
        <fullName evidence="3">Copia protein</fullName>
    </recommendedName>
</protein>
<gene>
    <name evidence="1" type="ORF">O181_069230</name>
</gene>
<dbReference type="Proteomes" id="UP000765509">
    <property type="component" value="Unassembled WGS sequence"/>
</dbReference>
<reference evidence="1" key="1">
    <citation type="submission" date="2021-03" db="EMBL/GenBank/DDBJ databases">
        <title>Draft genome sequence of rust myrtle Austropuccinia psidii MF-1, a brazilian biotype.</title>
        <authorList>
            <person name="Quecine M.C."/>
            <person name="Pachon D.M.R."/>
            <person name="Bonatelli M.L."/>
            <person name="Correr F.H."/>
            <person name="Franceschini L.M."/>
            <person name="Leite T.F."/>
            <person name="Margarido G.R.A."/>
            <person name="Almeida C.A."/>
            <person name="Ferrarezi J.A."/>
            <person name="Labate C.A."/>
        </authorList>
    </citation>
    <scope>NUCLEOTIDE SEQUENCE</scope>
    <source>
        <strain evidence="1">MF-1</strain>
    </source>
</reference>
<proteinExistence type="predicted"/>
<evidence type="ECO:0008006" key="3">
    <source>
        <dbReference type="Google" id="ProtNLM"/>
    </source>
</evidence>
<evidence type="ECO:0000313" key="1">
    <source>
        <dbReference type="EMBL" id="MBW0529515.1"/>
    </source>
</evidence>
<comment type="caution">
    <text evidence="1">The sequence shown here is derived from an EMBL/GenBank/DDBJ whole genome shotgun (WGS) entry which is preliminary data.</text>
</comment>
<evidence type="ECO:0000313" key="2">
    <source>
        <dbReference type="Proteomes" id="UP000765509"/>
    </source>
</evidence>
<name>A0A9Q3EU22_9BASI</name>
<dbReference type="PANTHER" id="PTHR11439:SF483">
    <property type="entry name" value="PEPTIDE SYNTHASE GLIP-LIKE, PUTATIVE (AFU_ORTHOLOGUE AFUA_3G12920)-RELATED"/>
    <property type="match status" value="1"/>
</dbReference>
<dbReference type="AlphaFoldDB" id="A0A9Q3EU22"/>